<keyword evidence="2" id="KW-1185">Reference proteome</keyword>
<accession>A0ACB5SY23</accession>
<name>A0ACB5SY23_AMBMO</name>
<gene>
    <name evidence="1" type="ORF">Amon02_000262700</name>
</gene>
<comment type="caution">
    <text evidence="1">The sequence shown here is derived from an EMBL/GenBank/DDBJ whole genome shotgun (WGS) entry which is preliminary data.</text>
</comment>
<proteinExistence type="predicted"/>
<dbReference type="Proteomes" id="UP001165064">
    <property type="component" value="Unassembled WGS sequence"/>
</dbReference>
<protein>
    <submittedName>
        <fullName evidence="1">Unnamed protein product</fullName>
    </submittedName>
</protein>
<sequence length="214" mass="24834">MSEADMLREIDEVNRNIRETEFKKTNTFTNAIVNNLDTTQLLRDAQNDEVVFFKGRTIQEIDNEELESDSGATADNGTSGGKYEPAKDPTIELAQIIDLPLEDVIEVERPLNNTPEQDLEYLERLHTRLSHFGKLYHVNRDDQDFVDVGIQIKQVNELQRLIATQNHELKRFTRYNTVGYGPDSEMEQLQDEEIGRVQREVDELQRQIAELEKQ</sequence>
<dbReference type="EMBL" id="BSXS01001542">
    <property type="protein sequence ID" value="GME76480.1"/>
    <property type="molecule type" value="Genomic_DNA"/>
</dbReference>
<evidence type="ECO:0000313" key="1">
    <source>
        <dbReference type="EMBL" id="GME76480.1"/>
    </source>
</evidence>
<organism evidence="1 2">
    <name type="scientific">Ambrosiozyma monospora</name>
    <name type="common">Yeast</name>
    <name type="synonym">Endomycopsis monosporus</name>
    <dbReference type="NCBI Taxonomy" id="43982"/>
    <lineage>
        <taxon>Eukaryota</taxon>
        <taxon>Fungi</taxon>
        <taxon>Dikarya</taxon>
        <taxon>Ascomycota</taxon>
        <taxon>Saccharomycotina</taxon>
        <taxon>Pichiomycetes</taxon>
        <taxon>Pichiales</taxon>
        <taxon>Pichiaceae</taxon>
        <taxon>Ambrosiozyma</taxon>
    </lineage>
</organism>
<evidence type="ECO:0000313" key="2">
    <source>
        <dbReference type="Proteomes" id="UP001165064"/>
    </source>
</evidence>
<reference evidence="1" key="1">
    <citation type="submission" date="2023-04" db="EMBL/GenBank/DDBJ databases">
        <title>Ambrosiozyma monospora NBRC 10751.</title>
        <authorList>
            <person name="Ichikawa N."/>
            <person name="Sato H."/>
            <person name="Tonouchi N."/>
        </authorList>
    </citation>
    <scope>NUCLEOTIDE SEQUENCE</scope>
    <source>
        <strain evidence="1">NBRC 10751</strain>
    </source>
</reference>